<dbReference type="InterPro" id="IPR036388">
    <property type="entry name" value="WH-like_DNA-bd_sf"/>
</dbReference>
<reference evidence="2 3" key="1">
    <citation type="submission" date="2017-08" db="EMBL/GenBank/DDBJ databases">
        <title>Resequencing and Reannotation of the genome of Pyrococcus furiosus type strain DSM3638.</title>
        <authorList>
            <person name="Reichelt R.M."/>
            <person name="Bunk B."/>
        </authorList>
    </citation>
    <scope>NUCLEOTIDE SEQUENCE [LARGE SCALE GENOMIC DNA]</scope>
    <source>
        <strain evidence="2 3">DSM 3638</strain>
    </source>
</reference>
<dbReference type="CDD" id="cd09124">
    <property type="entry name" value="PLDc_like_TrmB_middle"/>
    <property type="match status" value="1"/>
</dbReference>
<accession>A0A5C0XNX0</accession>
<gene>
    <name evidence="2" type="ORF">PFDSM3638_03305</name>
</gene>
<dbReference type="PANTHER" id="PTHR34293:SF1">
    <property type="entry name" value="HTH-TYPE TRANSCRIPTIONAL REGULATOR TRMBL2"/>
    <property type="match status" value="1"/>
</dbReference>
<name>A0A5C0XNX0_PYRFU</name>
<dbReference type="SUPFAM" id="SSF46785">
    <property type="entry name" value="Winged helix' DNA-binding domain"/>
    <property type="match status" value="1"/>
</dbReference>
<dbReference type="Proteomes" id="UP000324354">
    <property type="component" value="Chromosome"/>
</dbReference>
<dbReference type="GeneID" id="41712463"/>
<organism evidence="2 3">
    <name type="scientific">Pyrococcus furiosus (strain ATCC 43587 / DSM 3638 / JCM 8422 / Vc1)</name>
    <dbReference type="NCBI Taxonomy" id="186497"/>
    <lineage>
        <taxon>Archaea</taxon>
        <taxon>Methanobacteriati</taxon>
        <taxon>Methanobacteriota</taxon>
        <taxon>Thermococci</taxon>
        <taxon>Thermococcales</taxon>
        <taxon>Thermococcaceae</taxon>
        <taxon>Pyrococcus</taxon>
    </lineage>
</organism>
<evidence type="ECO:0000313" key="2">
    <source>
        <dbReference type="EMBL" id="QEK78361.1"/>
    </source>
</evidence>
<protein>
    <submittedName>
        <fullName evidence="2">TrmB family transcriptional regulator</fullName>
    </submittedName>
</protein>
<dbReference type="Gene3D" id="1.10.10.10">
    <property type="entry name" value="Winged helix-like DNA-binding domain superfamily/Winged helix DNA-binding domain"/>
    <property type="match status" value="1"/>
</dbReference>
<dbReference type="SUPFAM" id="SSF56024">
    <property type="entry name" value="Phospholipase D/nuclease"/>
    <property type="match status" value="1"/>
</dbReference>
<dbReference type="EMBL" id="CP023154">
    <property type="protein sequence ID" value="QEK78361.1"/>
    <property type="molecule type" value="Genomic_DNA"/>
</dbReference>
<proteinExistence type="predicted"/>
<dbReference type="GeneID" id="13302473"/>
<dbReference type="InterPro" id="IPR002831">
    <property type="entry name" value="Tscrpt_reg_TrmB_N"/>
</dbReference>
<dbReference type="PANTHER" id="PTHR34293">
    <property type="entry name" value="HTH-TYPE TRANSCRIPTIONAL REGULATOR TRMBL2"/>
    <property type="match status" value="1"/>
</dbReference>
<feature type="domain" description="Transcription regulator TrmB N-terminal" evidence="1">
    <location>
        <begin position="10"/>
        <end position="77"/>
    </location>
</feature>
<dbReference type="Pfam" id="PF01978">
    <property type="entry name" value="TrmB"/>
    <property type="match status" value="1"/>
</dbReference>
<dbReference type="InterPro" id="IPR036390">
    <property type="entry name" value="WH_DNA-bd_sf"/>
</dbReference>
<evidence type="ECO:0000313" key="3">
    <source>
        <dbReference type="Proteomes" id="UP000324354"/>
    </source>
</evidence>
<evidence type="ECO:0000259" key="1">
    <source>
        <dbReference type="Pfam" id="PF01978"/>
    </source>
</evidence>
<dbReference type="AlphaFoldDB" id="A0A5C0XNX0"/>
<sequence length="260" mass="29735">MIDEKLVENLKRLGLKDYEARVYAALVLLGPSKASEVARESGVPRPKVYEVLKELHRKGFVDFSEGKPAFFRAVEPEKVIGVLRDEYIKSAEEAIISLKSGGKQEEEWYPVWYLQGEWNIRRKAEELIDGAQREIMAAFVDRRFSRKLVRALRNACRREVEVTVLLLGGKRPKYLEGVSVELVDPKKLQRKEDLRDIFINSMFEGPYAVKALIIVDSRESLMIYEEKGALKGILVTIPFIPTFQRAALLYLMDETGAEPS</sequence>
<dbReference type="InterPro" id="IPR051797">
    <property type="entry name" value="TrmB-like"/>
</dbReference>
<dbReference type="OrthoDB" id="30795at2157"/>
<dbReference type="RefSeq" id="WP_014835197.1">
    <property type="nucleotide sequence ID" value="NC_003413.1"/>
</dbReference>